<organism evidence="1 2">
    <name type="scientific">Thermococcus thioreducens</name>
    <dbReference type="NCBI Taxonomy" id="277988"/>
    <lineage>
        <taxon>Archaea</taxon>
        <taxon>Methanobacteriati</taxon>
        <taxon>Methanobacteriota</taxon>
        <taxon>Thermococci</taxon>
        <taxon>Thermococcales</taxon>
        <taxon>Thermococcaceae</taxon>
        <taxon>Thermococcus</taxon>
    </lineage>
</organism>
<sequence length="97" mass="10851">MENRYQTLQGDPVPYGPQFCKVVEMVERKKLKIYILGIKSPSQGREVSPPHVLANPLPRTWGFAQHKSGNYVSQPLPSPLNTGGDKAPYNPLFCEVI</sequence>
<protein>
    <submittedName>
        <fullName evidence="1">Uncharacterized protein</fullName>
    </submittedName>
</protein>
<evidence type="ECO:0000313" key="2">
    <source>
        <dbReference type="Proteomes" id="UP000182125"/>
    </source>
</evidence>
<name>A0A1I0N751_9EURY</name>
<evidence type="ECO:0000313" key="1">
    <source>
        <dbReference type="EMBL" id="SEV96945.1"/>
    </source>
</evidence>
<dbReference type="Proteomes" id="UP000182125">
    <property type="component" value="Unassembled WGS sequence"/>
</dbReference>
<accession>A0A1I0N751</accession>
<gene>
    <name evidence="1" type="ORF">SAMN05216170_1157</name>
</gene>
<dbReference type="EMBL" id="FOIW01000001">
    <property type="protein sequence ID" value="SEV96945.1"/>
    <property type="molecule type" value="Genomic_DNA"/>
</dbReference>
<proteinExistence type="predicted"/>
<reference evidence="2" key="1">
    <citation type="submission" date="2016-10" db="EMBL/GenBank/DDBJ databases">
        <authorList>
            <person name="Varghese N."/>
            <person name="Submissions S."/>
        </authorList>
    </citation>
    <scope>NUCLEOTIDE SEQUENCE [LARGE SCALE GENOMIC DNA]</scope>
    <source>
        <strain evidence="2">OGL-20</strain>
    </source>
</reference>
<dbReference type="AlphaFoldDB" id="A0A1I0N751"/>